<name>A0A1I7D3W0_9PSED</name>
<dbReference type="EMBL" id="LR215729">
    <property type="protein sequence ID" value="VEV97204.1"/>
    <property type="molecule type" value="Genomic_DNA"/>
</dbReference>
<gene>
    <name evidence="3" type="ORF">PMYSY11_2158</name>
</gene>
<organism evidence="3">
    <name type="scientific">Pseudomonas marincola</name>
    <dbReference type="NCBI Taxonomy" id="437900"/>
    <lineage>
        <taxon>Bacteria</taxon>
        <taxon>Pseudomonadati</taxon>
        <taxon>Pseudomonadota</taxon>
        <taxon>Gammaproteobacteria</taxon>
        <taxon>Pseudomonadales</taxon>
        <taxon>Pseudomonadaceae</taxon>
        <taxon>Pseudomonas</taxon>
    </lineage>
</organism>
<keyword evidence="1" id="KW-0812">Transmembrane</keyword>
<feature type="transmembrane region" description="Helical" evidence="1">
    <location>
        <begin position="137"/>
        <end position="155"/>
    </location>
</feature>
<dbReference type="Gene3D" id="1.20.120.1220">
    <property type="match status" value="1"/>
</dbReference>
<keyword evidence="1" id="KW-0472">Membrane</keyword>
<sequence>MSSFVVAVFLGICALQDIKHKRISNWLTLSAIVAALAYLLVFQRSWLGAPPLDAALAATFALLLSLPGYALGKFGGADVKLLLFIGLAGSSQLLLLCIAGAGLAYAGWVLAAKPVWPLLSETAQNHLGHMAPAQVKTYPFAPFILAGFLTAIFLTEM</sequence>
<dbReference type="Pfam" id="PF01478">
    <property type="entry name" value="Peptidase_A24"/>
    <property type="match status" value="1"/>
</dbReference>
<reference evidence="3" key="1">
    <citation type="submission" date="2019-02" db="EMBL/GenBank/DDBJ databases">
        <authorList>
            <consortium name="Genoscope - CEA"/>
            <person name="William W."/>
        </authorList>
    </citation>
    <scope>NUCLEOTIDE SEQUENCE [LARGE SCALE GENOMIC DNA]</scope>
    <source>
        <strain evidence="3">YSy11</strain>
    </source>
</reference>
<feature type="transmembrane region" description="Helical" evidence="1">
    <location>
        <begin position="54"/>
        <end position="72"/>
    </location>
</feature>
<feature type="transmembrane region" description="Helical" evidence="1">
    <location>
        <begin position="92"/>
        <end position="116"/>
    </location>
</feature>
<dbReference type="STRING" id="437900.GCA_001940335_03335"/>
<dbReference type="RefSeq" id="WP_069902531.1">
    <property type="nucleotide sequence ID" value="NZ_FPBC01000010.1"/>
</dbReference>
<feature type="transmembrane region" description="Helical" evidence="1">
    <location>
        <begin position="26"/>
        <end position="42"/>
    </location>
</feature>
<keyword evidence="1" id="KW-1133">Transmembrane helix</keyword>
<evidence type="ECO:0000259" key="2">
    <source>
        <dbReference type="Pfam" id="PF01478"/>
    </source>
</evidence>
<dbReference type="GO" id="GO:0016020">
    <property type="term" value="C:membrane"/>
    <property type="evidence" value="ECO:0007669"/>
    <property type="project" value="InterPro"/>
</dbReference>
<accession>A0A1I7D3W0</accession>
<dbReference type="InterPro" id="IPR000045">
    <property type="entry name" value="Prepilin_IV_endopep_pep"/>
</dbReference>
<dbReference type="GO" id="GO:0004190">
    <property type="term" value="F:aspartic-type endopeptidase activity"/>
    <property type="evidence" value="ECO:0007669"/>
    <property type="project" value="InterPro"/>
</dbReference>
<protein>
    <recommendedName>
        <fullName evidence="2">Prepilin type IV endopeptidase peptidase domain-containing protein</fullName>
    </recommendedName>
</protein>
<evidence type="ECO:0000256" key="1">
    <source>
        <dbReference type="SAM" id="Phobius"/>
    </source>
</evidence>
<proteinExistence type="predicted"/>
<dbReference type="AlphaFoldDB" id="A0A1I7D3W0"/>
<evidence type="ECO:0000313" key="3">
    <source>
        <dbReference type="EMBL" id="VEV97204.1"/>
    </source>
</evidence>
<feature type="domain" description="Prepilin type IV endopeptidase peptidase" evidence="2">
    <location>
        <begin position="5"/>
        <end position="109"/>
    </location>
</feature>